<reference evidence="3 4" key="1">
    <citation type="submission" date="2024-09" db="EMBL/GenBank/DDBJ databases">
        <authorList>
            <person name="Sun Q."/>
            <person name="Mori K."/>
        </authorList>
    </citation>
    <scope>NUCLEOTIDE SEQUENCE [LARGE SCALE GENOMIC DNA]</scope>
    <source>
        <strain evidence="3 4">NCAIM B.02610</strain>
    </source>
</reference>
<proteinExistence type="predicted"/>
<keyword evidence="1" id="KW-0812">Transmembrane</keyword>
<keyword evidence="4" id="KW-1185">Reference proteome</keyword>
<protein>
    <submittedName>
        <fullName evidence="3">YrhK family protein</fullName>
    </submittedName>
</protein>
<evidence type="ECO:0000259" key="2">
    <source>
        <dbReference type="Pfam" id="PF14145"/>
    </source>
</evidence>
<feature type="transmembrane region" description="Helical" evidence="1">
    <location>
        <begin position="31"/>
        <end position="50"/>
    </location>
</feature>
<dbReference type="Proteomes" id="UP001589838">
    <property type="component" value="Unassembled WGS sequence"/>
</dbReference>
<evidence type="ECO:0000313" key="4">
    <source>
        <dbReference type="Proteomes" id="UP001589838"/>
    </source>
</evidence>
<feature type="domain" description="YrhK" evidence="2">
    <location>
        <begin position="24"/>
        <end position="80"/>
    </location>
</feature>
<gene>
    <name evidence="3" type="ORF">ACFFHM_14255</name>
</gene>
<organism evidence="3 4">
    <name type="scientific">Halalkalibacter kiskunsagensis</name>
    <dbReference type="NCBI Taxonomy" id="1548599"/>
    <lineage>
        <taxon>Bacteria</taxon>
        <taxon>Bacillati</taxon>
        <taxon>Bacillota</taxon>
        <taxon>Bacilli</taxon>
        <taxon>Bacillales</taxon>
        <taxon>Bacillaceae</taxon>
        <taxon>Halalkalibacter</taxon>
    </lineage>
</organism>
<comment type="caution">
    <text evidence="3">The sequence shown here is derived from an EMBL/GenBank/DDBJ whole genome shotgun (WGS) entry which is preliminary data.</text>
</comment>
<dbReference type="InterPro" id="IPR025424">
    <property type="entry name" value="YrhK_domain"/>
</dbReference>
<evidence type="ECO:0000256" key="1">
    <source>
        <dbReference type="SAM" id="Phobius"/>
    </source>
</evidence>
<sequence length="95" mass="11041">MPIINSREDYFDMKIGRFRLLFHKRYRVIKVINDLLIGLLFITGSCLNFFPATEPYGNICYLLGSTFLVGRPILKLMHSISLRRELKGKHTSPPK</sequence>
<name>A0ABV6KE83_9BACI</name>
<accession>A0ABV6KE83</accession>
<keyword evidence="1" id="KW-0472">Membrane</keyword>
<keyword evidence="1" id="KW-1133">Transmembrane helix</keyword>
<dbReference type="EMBL" id="JBHLUX010000036">
    <property type="protein sequence ID" value="MFC0471622.1"/>
    <property type="molecule type" value="Genomic_DNA"/>
</dbReference>
<dbReference type="RefSeq" id="WP_335961644.1">
    <property type="nucleotide sequence ID" value="NZ_JAXBLX010000019.1"/>
</dbReference>
<dbReference type="Pfam" id="PF14145">
    <property type="entry name" value="YrhK"/>
    <property type="match status" value="1"/>
</dbReference>
<evidence type="ECO:0000313" key="3">
    <source>
        <dbReference type="EMBL" id="MFC0471622.1"/>
    </source>
</evidence>